<keyword evidence="2" id="KW-1185">Reference proteome</keyword>
<accession>A0A830GHY5</accession>
<dbReference type="AlphaFoldDB" id="A0A830GHY5"/>
<proteinExistence type="predicted"/>
<name>A0A830GHY5_9EURY</name>
<dbReference type="Proteomes" id="UP000605784">
    <property type="component" value="Unassembled WGS sequence"/>
</dbReference>
<dbReference type="RefSeq" id="WP_188993450.1">
    <property type="nucleotide sequence ID" value="NZ_BMOU01000001.1"/>
</dbReference>
<evidence type="ECO:0000313" key="2">
    <source>
        <dbReference type="Proteomes" id="UP000605784"/>
    </source>
</evidence>
<gene>
    <name evidence="1" type="ORF">GCM10009030_00480</name>
</gene>
<protein>
    <submittedName>
        <fullName evidence="1">Uncharacterized protein</fullName>
    </submittedName>
</protein>
<sequence>MTEPESEHRRDDMGERVERWRESDVVITEFSGRTVAYCPDAEEAWICGWVEVPR</sequence>
<organism evidence="1 2">
    <name type="scientific">Haloarcula pellucida</name>
    <dbReference type="NCBI Taxonomy" id="1427151"/>
    <lineage>
        <taxon>Archaea</taxon>
        <taxon>Methanobacteriati</taxon>
        <taxon>Methanobacteriota</taxon>
        <taxon>Stenosarchaea group</taxon>
        <taxon>Halobacteria</taxon>
        <taxon>Halobacteriales</taxon>
        <taxon>Haloarculaceae</taxon>
        <taxon>Haloarcula</taxon>
    </lineage>
</organism>
<reference evidence="1" key="2">
    <citation type="submission" date="2020-09" db="EMBL/GenBank/DDBJ databases">
        <authorList>
            <person name="Sun Q."/>
            <person name="Ohkuma M."/>
        </authorList>
    </citation>
    <scope>NUCLEOTIDE SEQUENCE</scope>
    <source>
        <strain evidence="1">JCM 17820</strain>
    </source>
</reference>
<evidence type="ECO:0000313" key="1">
    <source>
        <dbReference type="EMBL" id="GGN84650.1"/>
    </source>
</evidence>
<dbReference type="EMBL" id="BMOU01000001">
    <property type="protein sequence ID" value="GGN84650.1"/>
    <property type="molecule type" value="Genomic_DNA"/>
</dbReference>
<comment type="caution">
    <text evidence="1">The sequence shown here is derived from an EMBL/GenBank/DDBJ whole genome shotgun (WGS) entry which is preliminary data.</text>
</comment>
<reference evidence="1" key="1">
    <citation type="journal article" date="2014" name="Int. J. Syst. Evol. Microbiol.">
        <title>Complete genome sequence of Corynebacterium casei LMG S-19264T (=DSM 44701T), isolated from a smear-ripened cheese.</title>
        <authorList>
            <consortium name="US DOE Joint Genome Institute (JGI-PGF)"/>
            <person name="Walter F."/>
            <person name="Albersmeier A."/>
            <person name="Kalinowski J."/>
            <person name="Ruckert C."/>
        </authorList>
    </citation>
    <scope>NUCLEOTIDE SEQUENCE</scope>
    <source>
        <strain evidence="1">JCM 17820</strain>
    </source>
</reference>